<keyword evidence="5" id="KW-0732">Signal</keyword>
<feature type="signal peptide" evidence="5">
    <location>
        <begin position="1"/>
        <end position="19"/>
    </location>
</feature>
<dbReference type="PANTHER" id="PTHR22600">
    <property type="entry name" value="BETA-HEXOSAMINIDASE"/>
    <property type="match status" value="1"/>
</dbReference>
<dbReference type="GO" id="GO:0030203">
    <property type="term" value="P:glycosaminoglycan metabolic process"/>
    <property type="evidence" value="ECO:0007669"/>
    <property type="project" value="TreeGrafter"/>
</dbReference>
<dbReference type="SUPFAM" id="SSF55545">
    <property type="entry name" value="beta-N-acetylhexosaminidase-like domain"/>
    <property type="match status" value="1"/>
</dbReference>
<comment type="similarity">
    <text evidence="1">Belongs to the glycosyl hydrolase 20 family.</text>
</comment>
<evidence type="ECO:0000259" key="7">
    <source>
        <dbReference type="Pfam" id="PF02838"/>
    </source>
</evidence>
<evidence type="ECO:0000259" key="6">
    <source>
        <dbReference type="Pfam" id="PF00728"/>
    </source>
</evidence>
<feature type="domain" description="Beta-hexosaminidase bacterial type N-terminal" evidence="7">
    <location>
        <begin position="24"/>
        <end position="157"/>
    </location>
</feature>
<feature type="active site" description="Proton donor" evidence="4">
    <location>
        <position position="316"/>
    </location>
</feature>
<dbReference type="Gene3D" id="3.20.20.80">
    <property type="entry name" value="Glycosidases"/>
    <property type="match status" value="1"/>
</dbReference>
<dbReference type="GO" id="GO:0006689">
    <property type="term" value="P:ganglioside catabolic process"/>
    <property type="evidence" value="ECO:0007669"/>
    <property type="project" value="TreeGrafter"/>
</dbReference>
<dbReference type="InterPro" id="IPR029018">
    <property type="entry name" value="Hex-like_dom2"/>
</dbReference>
<dbReference type="EMBL" id="SODV01000002">
    <property type="protein sequence ID" value="TDW95883.1"/>
    <property type="molecule type" value="Genomic_DNA"/>
</dbReference>
<dbReference type="PANTHER" id="PTHR22600:SF21">
    <property type="entry name" value="BETA-HEXOSAMINIDASE A"/>
    <property type="match status" value="1"/>
</dbReference>
<evidence type="ECO:0000256" key="1">
    <source>
        <dbReference type="ARBA" id="ARBA00006285"/>
    </source>
</evidence>
<feature type="domain" description="Glycoside hydrolase family 20 catalytic" evidence="6">
    <location>
        <begin position="160"/>
        <end position="470"/>
    </location>
</feature>
<keyword evidence="2 8" id="KW-0378">Hydrolase</keyword>
<dbReference type="Proteomes" id="UP000294498">
    <property type="component" value="Unassembled WGS sequence"/>
</dbReference>
<reference evidence="8 9" key="1">
    <citation type="submission" date="2019-03" db="EMBL/GenBank/DDBJ databases">
        <title>Genomic Encyclopedia of Type Strains, Phase IV (KMG-IV): sequencing the most valuable type-strain genomes for metagenomic binning, comparative biology and taxonomic classification.</title>
        <authorList>
            <person name="Goeker M."/>
        </authorList>
    </citation>
    <scope>NUCLEOTIDE SEQUENCE [LARGE SCALE GENOMIC DNA]</scope>
    <source>
        <strain evidence="8 9">DSM 100059</strain>
    </source>
</reference>
<dbReference type="GO" id="GO:0005764">
    <property type="term" value="C:lysosome"/>
    <property type="evidence" value="ECO:0007669"/>
    <property type="project" value="TreeGrafter"/>
</dbReference>
<proteinExistence type="inferred from homology"/>
<dbReference type="GO" id="GO:0016020">
    <property type="term" value="C:membrane"/>
    <property type="evidence" value="ECO:0007669"/>
    <property type="project" value="TreeGrafter"/>
</dbReference>
<dbReference type="InterPro" id="IPR015883">
    <property type="entry name" value="Glyco_hydro_20_cat"/>
</dbReference>
<evidence type="ECO:0000256" key="2">
    <source>
        <dbReference type="ARBA" id="ARBA00022801"/>
    </source>
</evidence>
<dbReference type="GO" id="GO:0005975">
    <property type="term" value="P:carbohydrate metabolic process"/>
    <property type="evidence" value="ECO:0007669"/>
    <property type="project" value="InterPro"/>
</dbReference>
<dbReference type="InterPro" id="IPR017853">
    <property type="entry name" value="GH"/>
</dbReference>
<name>A0A4R8DEB7_9BACT</name>
<gene>
    <name evidence="8" type="ORF">EDB95_3704</name>
</gene>
<evidence type="ECO:0000256" key="3">
    <source>
        <dbReference type="ARBA" id="ARBA00023295"/>
    </source>
</evidence>
<keyword evidence="9" id="KW-1185">Reference proteome</keyword>
<evidence type="ECO:0000313" key="9">
    <source>
        <dbReference type="Proteomes" id="UP000294498"/>
    </source>
</evidence>
<protein>
    <submittedName>
        <fullName evidence="8">Glycosyl hydrolase family 20</fullName>
    </submittedName>
</protein>
<comment type="caution">
    <text evidence="8">The sequence shown here is derived from an EMBL/GenBank/DDBJ whole genome shotgun (WGS) entry which is preliminary data.</text>
</comment>
<feature type="chain" id="PRO_5020588727" evidence="5">
    <location>
        <begin position="20"/>
        <end position="1375"/>
    </location>
</feature>
<dbReference type="OrthoDB" id="610763at2"/>
<dbReference type="Pfam" id="PF00728">
    <property type="entry name" value="Glyco_hydro_20"/>
    <property type="match status" value="1"/>
</dbReference>
<evidence type="ECO:0000313" key="8">
    <source>
        <dbReference type="EMBL" id="TDW95883.1"/>
    </source>
</evidence>
<sequence>MVKFLTLAVLLHAAHLAAAQEFHLMPIPSSLTTNDNKVWIDGNFRIGILGNPDPRLFAEASRFVRRLGGKTGIFLYPTANITPRDRDSTATLVLRVGRPGRLGLGEDERYTLRVDAKQVVVDAPTDLGVLHALETLLQLVSADGTGYFFPGVSIRDQPRFAWRGLLLDVALHFEPVEEIERTIDGMAAVKLNVLHLHLCNDQGFRVESKRFPRLQQLASDGQYYTQEQIRGLVRYATQRGIRIVPEFVVPAHTTAILTAYPLYASIQRDYRLQRYFGVYDPVLDPTNDQVYSFLSALFTEMAGLFPDRYFHIGGDENTGKDWQSSPHIRAFMTSHRMKSYMDVQTWFNRRLTPIFQQMGKTMVGWDEILQPGLPAQAVIQSWRGSDSFYAAVHEGHPAILSYGYYIDLIQPASYHYLNDPLPDSVRLSQAERRLVLGGEATMWGELVNPTTMDSRIWPRTAAIAERLWSPASVRDVDDMYRRLDDVSRELEALGLRHKSYREPLLRQLSGGDDIQPLQTLVDVLEPLKIYDRNEGDTMYTVFSPLTKLADVAAPDQPLPRAFTKQVDEFLQGGNAAVIKRQLTIWRDNDTAFRRILRGSPVLEEAASLSAHLASLASVGLEAVSCIEAGGKMDTGEAMQVVRLARQQGGRCELQVVEPVARLIARAAGEPGSAAGEPGATAFTDAAFLQAFSVQYPLDSTDFWKVRCDRNGVIKVLSSEGLLTPSGGQPLYPGKLVRDLSYRPLADKDIKDMELTDGQFVYLDDQAVRSNAWAGAYPVPHGITGARLFCSGSQATLLVAGEHDIRYFDGGKLVYEWKVTEAPIALRYEPGRRRFWLLDRHALWEFNPADRSATRKFTGDGFTCFTFTDDGVVIGTHEGYWQGGVIHDKLPCTDLTTVEAIDGRLWFGSVKGAFCLKADGRFDYYSSRRWLCDDSIADIATGPGNSILLLSRTGLSVLHFDDMTLEQKASYYERQVRQRHIRYGFNASLSGIRGGDPATGSLEDSDNDGLWTSMYLAAEGFRYAATRSTEALENCRESLNAMERLFTINGLQGFPSRSFERHGYEVSDHRAASSPWRTAPDTAWDWKSTTSSDEAIGHIFAYAVLAELVDDTEIKQKAIHLMDALMQHIVDHDFCLVDWNGQPTTWGHWNPEYVNAHAKVVGDRKLESSNIVSMLQTAYHFTGKPIYKEKALELLYRYGYLENTLRPCAEIGPAPADASALDRMVSDHWNHSDDEMYFLGYWGLYRYALNDSLRAAFRGAILDHWKMERPEKEGLWDIMAGRDIDSAAWYLQRYPLDLRDWKVVNSGRRDLEFLPPNFREQTTREVLPPDELPVSRHNENRFRLDGGGKGELEYSAGDIWLLPYWMERWLSQNNNP</sequence>
<dbReference type="InterPro" id="IPR015882">
    <property type="entry name" value="HEX_bac_N"/>
</dbReference>
<keyword evidence="3" id="KW-0326">Glycosidase</keyword>
<organism evidence="8 9">
    <name type="scientific">Dinghuibacter silviterrae</name>
    <dbReference type="NCBI Taxonomy" id="1539049"/>
    <lineage>
        <taxon>Bacteria</taxon>
        <taxon>Pseudomonadati</taxon>
        <taxon>Bacteroidota</taxon>
        <taxon>Chitinophagia</taxon>
        <taxon>Chitinophagales</taxon>
        <taxon>Chitinophagaceae</taxon>
        <taxon>Dinghuibacter</taxon>
    </lineage>
</organism>
<evidence type="ECO:0000256" key="5">
    <source>
        <dbReference type="SAM" id="SignalP"/>
    </source>
</evidence>
<dbReference type="GO" id="GO:0004563">
    <property type="term" value="F:beta-N-acetylhexosaminidase activity"/>
    <property type="evidence" value="ECO:0007669"/>
    <property type="project" value="InterPro"/>
</dbReference>
<dbReference type="InterPro" id="IPR025705">
    <property type="entry name" value="Beta_hexosaminidase_sua/sub"/>
</dbReference>
<accession>A0A4R8DEB7</accession>
<dbReference type="Pfam" id="PF02838">
    <property type="entry name" value="Glyco_hydro_20b"/>
    <property type="match status" value="1"/>
</dbReference>
<dbReference type="SUPFAM" id="SSF51445">
    <property type="entry name" value="(Trans)glycosidases"/>
    <property type="match status" value="1"/>
</dbReference>
<evidence type="ECO:0000256" key="4">
    <source>
        <dbReference type="PIRSR" id="PIRSR625705-1"/>
    </source>
</evidence>
<dbReference type="Gene3D" id="3.30.379.10">
    <property type="entry name" value="Chitobiase/beta-hexosaminidase domain 2-like"/>
    <property type="match status" value="1"/>
</dbReference>
<dbReference type="PRINTS" id="PR00738">
    <property type="entry name" value="GLHYDRLASE20"/>
</dbReference>